<dbReference type="Gene3D" id="3.40.50.2300">
    <property type="match status" value="2"/>
</dbReference>
<comment type="caution">
    <text evidence="6">The sequence shown here is derived from an EMBL/GenBank/DDBJ whole genome shotgun (WGS) entry which is preliminary data.</text>
</comment>
<accession>A0A963YPK8</accession>
<dbReference type="PANTHER" id="PTHR30146:SF109">
    <property type="entry name" value="HTH-TYPE TRANSCRIPTIONAL REGULATOR GALS"/>
    <property type="match status" value="1"/>
</dbReference>
<reference evidence="6" key="2">
    <citation type="submission" date="2021-01" db="EMBL/GenBank/DDBJ databases">
        <authorList>
            <person name="Mieszkin S."/>
            <person name="Pouder E."/>
            <person name="Alain K."/>
        </authorList>
    </citation>
    <scope>NUCLEOTIDE SEQUENCE</scope>
    <source>
        <strain evidence="6">HW T2.11</strain>
    </source>
</reference>
<feature type="region of interest" description="Disordered" evidence="4">
    <location>
        <begin position="1"/>
        <end position="23"/>
    </location>
</feature>
<dbReference type="GO" id="GO:0000976">
    <property type="term" value="F:transcription cis-regulatory region binding"/>
    <property type="evidence" value="ECO:0007669"/>
    <property type="project" value="TreeGrafter"/>
</dbReference>
<dbReference type="CDD" id="cd06267">
    <property type="entry name" value="PBP1_LacI_sugar_binding-like"/>
    <property type="match status" value="1"/>
</dbReference>
<gene>
    <name evidence="6" type="ORF">ASILVAE211_06360</name>
</gene>
<dbReference type="Pfam" id="PF13377">
    <property type="entry name" value="Peripla_BP_3"/>
    <property type="match status" value="1"/>
</dbReference>
<dbReference type="PRINTS" id="PR00036">
    <property type="entry name" value="HTHLACI"/>
</dbReference>
<organism evidence="6 7">
    <name type="scientific">Acidisoma silvae</name>
    <dbReference type="NCBI Taxonomy" id="2802396"/>
    <lineage>
        <taxon>Bacteria</taxon>
        <taxon>Pseudomonadati</taxon>
        <taxon>Pseudomonadota</taxon>
        <taxon>Alphaproteobacteria</taxon>
        <taxon>Acetobacterales</taxon>
        <taxon>Acidocellaceae</taxon>
        <taxon>Acidisoma</taxon>
    </lineage>
</organism>
<evidence type="ECO:0000256" key="3">
    <source>
        <dbReference type="ARBA" id="ARBA00023163"/>
    </source>
</evidence>
<evidence type="ECO:0000313" key="7">
    <source>
        <dbReference type="Proteomes" id="UP000708298"/>
    </source>
</evidence>
<reference evidence="6" key="1">
    <citation type="journal article" date="2021" name="Microorganisms">
        <title>Acidisoma silvae sp. nov. and Acidisomacellulosilytica sp. nov., Two Acidophilic Bacteria Isolated from Decaying Wood, Hydrolyzing Cellulose and Producing Poly-3-hydroxybutyrate.</title>
        <authorList>
            <person name="Mieszkin S."/>
            <person name="Pouder E."/>
            <person name="Uroz S."/>
            <person name="Simon-Colin C."/>
            <person name="Alain K."/>
        </authorList>
    </citation>
    <scope>NUCLEOTIDE SEQUENCE</scope>
    <source>
        <strain evidence="6">HW T2.11</strain>
    </source>
</reference>
<dbReference type="InterPro" id="IPR000843">
    <property type="entry name" value="HTH_LacI"/>
</dbReference>
<keyword evidence="7" id="KW-1185">Reference proteome</keyword>
<dbReference type="GO" id="GO:0003700">
    <property type="term" value="F:DNA-binding transcription factor activity"/>
    <property type="evidence" value="ECO:0007669"/>
    <property type="project" value="TreeGrafter"/>
</dbReference>
<dbReference type="AlphaFoldDB" id="A0A963YPK8"/>
<dbReference type="SMART" id="SM00354">
    <property type="entry name" value="HTH_LACI"/>
    <property type="match status" value="1"/>
</dbReference>
<evidence type="ECO:0000313" key="6">
    <source>
        <dbReference type="EMBL" id="MCB8874798.1"/>
    </source>
</evidence>
<evidence type="ECO:0000256" key="1">
    <source>
        <dbReference type="ARBA" id="ARBA00023015"/>
    </source>
</evidence>
<evidence type="ECO:0000256" key="2">
    <source>
        <dbReference type="ARBA" id="ARBA00023125"/>
    </source>
</evidence>
<dbReference type="Proteomes" id="UP000708298">
    <property type="component" value="Unassembled WGS sequence"/>
</dbReference>
<feature type="compositionally biased region" description="Basic and acidic residues" evidence="4">
    <location>
        <begin position="14"/>
        <end position="23"/>
    </location>
</feature>
<dbReference type="SUPFAM" id="SSF47413">
    <property type="entry name" value="lambda repressor-like DNA-binding domains"/>
    <property type="match status" value="1"/>
</dbReference>
<dbReference type="Pfam" id="PF00356">
    <property type="entry name" value="LacI"/>
    <property type="match status" value="1"/>
</dbReference>
<keyword evidence="2 6" id="KW-0238">DNA-binding</keyword>
<feature type="domain" description="HTH lacI-type" evidence="5">
    <location>
        <begin position="24"/>
        <end position="78"/>
    </location>
</feature>
<evidence type="ECO:0000256" key="4">
    <source>
        <dbReference type="SAM" id="MobiDB-lite"/>
    </source>
</evidence>
<keyword evidence="1" id="KW-0805">Transcription regulation</keyword>
<name>A0A963YPK8_9PROT</name>
<dbReference type="Gene3D" id="1.10.260.40">
    <property type="entry name" value="lambda repressor-like DNA-binding domains"/>
    <property type="match status" value="1"/>
</dbReference>
<dbReference type="CDD" id="cd01392">
    <property type="entry name" value="HTH_LacI"/>
    <property type="match status" value="1"/>
</dbReference>
<dbReference type="InterPro" id="IPR010982">
    <property type="entry name" value="Lambda_DNA-bd_dom_sf"/>
</dbReference>
<dbReference type="SUPFAM" id="SSF53822">
    <property type="entry name" value="Periplasmic binding protein-like I"/>
    <property type="match status" value="1"/>
</dbReference>
<keyword evidence="3" id="KW-0804">Transcription</keyword>
<dbReference type="PANTHER" id="PTHR30146">
    <property type="entry name" value="LACI-RELATED TRANSCRIPTIONAL REPRESSOR"/>
    <property type="match status" value="1"/>
</dbReference>
<proteinExistence type="predicted"/>
<dbReference type="RefSeq" id="WP_227320462.1">
    <property type="nucleotide sequence ID" value="NZ_JAESVB010000002.1"/>
</dbReference>
<dbReference type="PROSITE" id="PS50932">
    <property type="entry name" value="HTH_LACI_2"/>
    <property type="match status" value="1"/>
</dbReference>
<evidence type="ECO:0000259" key="5">
    <source>
        <dbReference type="PROSITE" id="PS50932"/>
    </source>
</evidence>
<protein>
    <submittedName>
        <fullName evidence="6">LacI family DNA-binding transcriptional regulator</fullName>
    </submittedName>
</protein>
<dbReference type="InterPro" id="IPR028082">
    <property type="entry name" value="Peripla_BP_I"/>
</dbReference>
<sequence length="362" mass="38777">MKRRLPTAVSIPDPAHRDDPARRPTIRDVARMAGVAVSTVSYVINRSGQVSEETRLRVNSAINALRYEPNLLARNLKAGRAGSIGLIAPDLRNPYFAAVASGVQDIAQSRDMLLVLCTTQSAQHWENYYSQVLRARRLDGLLFLSGSGMLTPSLMELVQSDSLVLVDERLPGLDVPSVVSTNRRGARAVADHVLSQGHQRVGIISGPPNLWTAGQRMAGYREALAAARIDPDAVPVVAGDYQQESGYAAARILLSGAPAARPTALICANDLMAIGAMVYCREIGLDVPRDISLCGFDDIPLASLVQPGLTSVDQCGETLGRSACRLLLRLIAQPSAEDQDPIETDHPTKLVIRGSVVPPVAA</sequence>
<dbReference type="InterPro" id="IPR046335">
    <property type="entry name" value="LacI/GalR-like_sensor"/>
</dbReference>
<dbReference type="EMBL" id="JAESVB010000002">
    <property type="protein sequence ID" value="MCB8874798.1"/>
    <property type="molecule type" value="Genomic_DNA"/>
</dbReference>